<dbReference type="OrthoDB" id="1493774at2"/>
<dbReference type="EMBL" id="CAIT01000006">
    <property type="protein sequence ID" value="CCH53802.1"/>
    <property type="molecule type" value="Genomic_DNA"/>
</dbReference>
<organism evidence="2 3">
    <name type="scientific">Fibrisoma limi BUZ 3</name>
    <dbReference type="NCBI Taxonomy" id="1185876"/>
    <lineage>
        <taxon>Bacteria</taxon>
        <taxon>Pseudomonadati</taxon>
        <taxon>Bacteroidota</taxon>
        <taxon>Cytophagia</taxon>
        <taxon>Cytophagales</taxon>
        <taxon>Spirosomataceae</taxon>
        <taxon>Fibrisoma</taxon>
    </lineage>
</organism>
<sequence length="142" mass="16475">MNWGKSIVLTFILFAGFIGSMVFLMSRQRVDLVRDDYYQDELNFQRQINRINNAATWNTDTAITYQPQWQQVIVKLPASSRRGIVTFYRPADRRLDVSVPIADHASNGRAVSTASLAKGYWRIQITWSDGEQEYYAEKDLFL</sequence>
<protein>
    <submittedName>
        <fullName evidence="2">FixH family protein</fullName>
    </submittedName>
</protein>
<proteinExistence type="predicted"/>
<dbReference type="RefSeq" id="WP_009282382.1">
    <property type="nucleotide sequence ID" value="NZ_CAIT01000006.1"/>
</dbReference>
<evidence type="ECO:0000313" key="2">
    <source>
        <dbReference type="EMBL" id="CCH53802.1"/>
    </source>
</evidence>
<feature type="transmembrane region" description="Helical" evidence="1">
    <location>
        <begin position="6"/>
        <end position="25"/>
    </location>
</feature>
<dbReference type="Pfam" id="PF05751">
    <property type="entry name" value="FixH"/>
    <property type="match status" value="1"/>
</dbReference>
<dbReference type="eggNOG" id="COG3198">
    <property type="taxonomic scope" value="Bacteria"/>
</dbReference>
<dbReference type="InterPro" id="IPR008620">
    <property type="entry name" value="FixH"/>
</dbReference>
<dbReference type="Proteomes" id="UP000009309">
    <property type="component" value="Unassembled WGS sequence"/>
</dbReference>
<keyword evidence="1" id="KW-0812">Transmembrane</keyword>
<evidence type="ECO:0000313" key="3">
    <source>
        <dbReference type="Proteomes" id="UP000009309"/>
    </source>
</evidence>
<dbReference type="AlphaFoldDB" id="I2GIS7"/>
<keyword evidence="3" id="KW-1185">Reference proteome</keyword>
<dbReference type="STRING" id="1185876.BN8_02928"/>
<evidence type="ECO:0000256" key="1">
    <source>
        <dbReference type="SAM" id="Phobius"/>
    </source>
</evidence>
<reference evidence="2 3" key="1">
    <citation type="journal article" date="2012" name="J. Bacteriol.">
        <title>Genome Sequence of the Filamentous Bacterium Fibrisoma limi BUZ 3T.</title>
        <authorList>
            <person name="Filippini M."/>
            <person name="Qi W."/>
            <person name="Jaenicke S."/>
            <person name="Goesmann A."/>
            <person name="Smits T.H."/>
            <person name="Bagheri H.C."/>
        </authorList>
    </citation>
    <scope>NUCLEOTIDE SEQUENCE [LARGE SCALE GENOMIC DNA]</scope>
    <source>
        <strain evidence="3">BUZ 3T</strain>
    </source>
</reference>
<gene>
    <name evidence="2" type="ORF">BN8_02928</name>
</gene>
<name>I2GIS7_9BACT</name>
<keyword evidence="1" id="KW-1133">Transmembrane helix</keyword>
<accession>I2GIS7</accession>
<keyword evidence="1" id="KW-0472">Membrane</keyword>
<comment type="caution">
    <text evidence="2">The sequence shown here is derived from an EMBL/GenBank/DDBJ whole genome shotgun (WGS) entry which is preliminary data.</text>
</comment>